<feature type="domain" description="UvrD-like helicase C-terminal" evidence="17">
    <location>
        <begin position="560"/>
        <end position="871"/>
    </location>
</feature>
<dbReference type="RefSeq" id="WP_204601176.1">
    <property type="nucleotide sequence ID" value="NZ_JBHSED010000040.1"/>
</dbReference>
<dbReference type="PROSITE" id="PS51217">
    <property type="entry name" value="UVRD_HELICASE_CTER"/>
    <property type="match status" value="1"/>
</dbReference>
<dbReference type="InterPro" id="IPR014017">
    <property type="entry name" value="DNA_helicase_UvrD-like_C"/>
</dbReference>
<keyword evidence="3 13" id="KW-0227">DNA damage</keyword>
<dbReference type="InterPro" id="IPR027417">
    <property type="entry name" value="P-loop_NTPase"/>
</dbReference>
<comment type="cofactor">
    <cofactor evidence="13">
        <name>Mg(2+)</name>
        <dbReference type="ChEBI" id="CHEBI:18420"/>
    </cofactor>
</comment>
<dbReference type="SUPFAM" id="SSF52980">
    <property type="entry name" value="Restriction endonuclease-like"/>
    <property type="match status" value="1"/>
</dbReference>
<evidence type="ECO:0000256" key="14">
    <source>
        <dbReference type="PROSITE-ProRule" id="PRU00560"/>
    </source>
</evidence>
<dbReference type="PANTHER" id="PTHR11070:SF48">
    <property type="entry name" value="ATP-DEPENDENT HELICASE_NUCLEASE SUBUNIT A"/>
    <property type="match status" value="1"/>
</dbReference>
<keyword evidence="5 13" id="KW-0347">Helicase</keyword>
<evidence type="ECO:0000256" key="4">
    <source>
        <dbReference type="ARBA" id="ARBA00022801"/>
    </source>
</evidence>
<evidence type="ECO:0000256" key="2">
    <source>
        <dbReference type="ARBA" id="ARBA00022741"/>
    </source>
</evidence>
<dbReference type="EC" id="5.6.2.4" evidence="13"/>
<evidence type="ECO:0000259" key="16">
    <source>
        <dbReference type="PROSITE" id="PS51198"/>
    </source>
</evidence>
<dbReference type="InterPro" id="IPR014152">
    <property type="entry name" value="AddA"/>
</dbReference>
<evidence type="ECO:0000256" key="11">
    <source>
        <dbReference type="ARBA" id="ARBA00034617"/>
    </source>
</evidence>
<comment type="subunit">
    <text evidence="13">Heterodimer of AddA and AddB/RexB.</text>
</comment>
<dbReference type="SUPFAM" id="SSF52540">
    <property type="entry name" value="P-loop containing nucleoside triphosphate hydrolases"/>
    <property type="match status" value="1"/>
</dbReference>
<evidence type="ECO:0000313" key="19">
    <source>
        <dbReference type="Proteomes" id="UP001595755"/>
    </source>
</evidence>
<keyword evidence="10 13" id="KW-0413">Isomerase</keyword>
<evidence type="ECO:0000256" key="5">
    <source>
        <dbReference type="ARBA" id="ARBA00022806"/>
    </source>
</evidence>
<dbReference type="PANTHER" id="PTHR11070">
    <property type="entry name" value="UVRD / RECB / PCRA DNA HELICASE FAMILY MEMBER"/>
    <property type="match status" value="1"/>
</dbReference>
<dbReference type="Pfam" id="PF12705">
    <property type="entry name" value="PDDEXK_1"/>
    <property type="match status" value="1"/>
</dbReference>
<evidence type="ECO:0000256" key="1">
    <source>
        <dbReference type="ARBA" id="ARBA00022722"/>
    </source>
</evidence>
<comment type="similarity">
    <text evidence="13">Belongs to the helicase family. AddA subfamily.</text>
</comment>
<evidence type="ECO:0000256" key="13">
    <source>
        <dbReference type="HAMAP-Rule" id="MF_01451"/>
    </source>
</evidence>
<feature type="domain" description="UvrD-like helicase ATP-binding" evidence="16">
    <location>
        <begin position="14"/>
        <end position="499"/>
    </location>
</feature>
<keyword evidence="9 13" id="KW-0234">DNA repair</keyword>
<keyword evidence="6 13" id="KW-0269">Exonuclease</keyword>
<comment type="function">
    <text evidence="13">The heterodimer acts as both an ATP-dependent DNA helicase and an ATP-dependent, dual-direction single-stranded exonuclease. Recognizes the chi site generating a DNA molecule suitable for the initiation of homologous recombination. The AddA nuclease domain is required for chi fragment generation; this subunit has the helicase and 3' -&gt; 5' nuclease activities.</text>
</comment>
<evidence type="ECO:0000256" key="9">
    <source>
        <dbReference type="ARBA" id="ARBA00023204"/>
    </source>
</evidence>
<gene>
    <name evidence="13" type="primary">addA</name>
    <name evidence="18" type="ORF">ACFO1S_19255</name>
</gene>
<comment type="catalytic activity">
    <reaction evidence="11 13">
        <text>Couples ATP hydrolysis with the unwinding of duplex DNA by translocating in the 3'-5' direction.</text>
        <dbReference type="EC" id="5.6.2.4"/>
    </reaction>
</comment>
<keyword evidence="8 13" id="KW-0238">DNA-binding</keyword>
<name>A0ABV8SFA4_9BACL</name>
<evidence type="ECO:0000256" key="8">
    <source>
        <dbReference type="ARBA" id="ARBA00023125"/>
    </source>
</evidence>
<keyword evidence="19" id="KW-1185">Reference proteome</keyword>
<dbReference type="Gene3D" id="3.40.50.300">
    <property type="entry name" value="P-loop containing nucleotide triphosphate hydrolases"/>
    <property type="match status" value="3"/>
</dbReference>
<organism evidence="18 19">
    <name type="scientific">Cohnella boryungensis</name>
    <dbReference type="NCBI Taxonomy" id="768479"/>
    <lineage>
        <taxon>Bacteria</taxon>
        <taxon>Bacillati</taxon>
        <taxon>Bacillota</taxon>
        <taxon>Bacilli</taxon>
        <taxon>Bacillales</taxon>
        <taxon>Paenibacillaceae</taxon>
        <taxon>Cohnella</taxon>
    </lineage>
</organism>
<sequence>MKTMAEWPSRPPESRWTDEQWAAIAADGAHLLVAAAAGSGKTAVLVERIISRIADETRPLDVDAMLVATFTKAAAAEMKERIRSALEDALEKNPDSKHLRRQIALLPRASVTTLHSFCLEIVERYAPLIELDPGFRMANDTEAGLLRIDTLDELFEERYAAEGTDGALSALADRFGGERSDEPLHRLVLELHEYAGSHPWPEHWLRETAGQFRVAEADSLLRSLWVKSLRDDAVLLLQGAIHLLRSALRTAHEPGGPEPYIETIFADIDGLERAAEAFGSGSWEAWQAAVGGIAFGRLKACKGDDYDPGLIEKVKGLRDAAKKAAGKLADDWLVRSPEQYAAELRELAPEMEKLAELAIQFGERYEQAKRGKGLLDFSDLEHYALRILRDSDSVPGRSVPSMAALGFCDRFAEIYLDEYQDTNEVQEAIVSLIARRDPGNVFMVGDVKQSIYRFRLAEPGLFLEKYKTYLPYSPEMTDAWGLAGQAGLRIDLARNFRSRKEILNATNHVFRLIMREPVGEMNYDERAKLVYGEGYPAAGKPNPYAVEVLLLDRSSGREGDAGAEAASANSAADTSSGPEAEESAAEGAGDNAEEELEAAQAEARCIADEIRTLMGQGRSLEGEGQPPFAVYDGKSKLHRPVQYRDIVILLRAVSALAPTYIEELKAAGIPAYADLATGYFAATEVDILLSLLSIIDNPRQDIPLAGVLRSPIGGMSAEELARIRLARQRVSFWEAVNVAAGMREEIPTMETGSLPEEQVRLRLRDFLLKLEQWRDYARKEPLGELLWMLYRETGYYDFVGGLPGGAQRQANLRALVDRAIQYERTSRFRGLFRFLRFLDRMRDTGADLGAARALGESENVVRILSIHRSKGLEFPVVFAAGLGKSFNRRDLNGAFLKHKKLGFGPRVVEPSTRVTYPTLPQLAIRRKLAAEMLAEEMRVLYVAMTRPKEKLFLVGTSKNAARQWEQWRDTAAMSENGLPEHAAAAAGKYWDWLGPAAVLASELDDPEERWVCRLIPVSSYSSRAPDGGDEPRDSTPLWNAVANGERAETETSDWSDRVEAMLSWTYRHENAVRVAAKTSITAMKNRPNAAELFIEGAEDATARGEWQERRNEESAVETGAFRLRRPRFMSSRRLTPAERGTAYHLAMQHLPLREAIAEDQLDGMLEELVERRILSAEQRAGIEAKAVAAFCATPLYGRMRAASRVWREVPFTYGLDAAEVYPGRMEPESRETVIIQGVIDCLFEEEDGLVLVDYKTDALKGQAAGDAAERHRFQVEKYAEAARSILGVPVKEACVYFFEGGQVVRLF</sequence>
<proteinExistence type="inferred from homology"/>
<reference evidence="19" key="1">
    <citation type="journal article" date="2019" name="Int. J. Syst. Evol. Microbiol.">
        <title>The Global Catalogue of Microorganisms (GCM) 10K type strain sequencing project: providing services to taxonomists for standard genome sequencing and annotation.</title>
        <authorList>
            <consortium name="The Broad Institute Genomics Platform"/>
            <consortium name="The Broad Institute Genome Sequencing Center for Infectious Disease"/>
            <person name="Wu L."/>
            <person name="Ma J."/>
        </authorList>
    </citation>
    <scope>NUCLEOTIDE SEQUENCE [LARGE SCALE GENOMIC DNA]</scope>
    <source>
        <strain evidence="19">CGMCC 4.1641</strain>
    </source>
</reference>
<evidence type="ECO:0000256" key="6">
    <source>
        <dbReference type="ARBA" id="ARBA00022839"/>
    </source>
</evidence>
<feature type="region of interest" description="Disordered" evidence="15">
    <location>
        <begin position="557"/>
        <end position="598"/>
    </location>
</feature>
<dbReference type="EMBL" id="JBHSED010000040">
    <property type="protein sequence ID" value="MFC4305573.1"/>
    <property type="molecule type" value="Genomic_DNA"/>
</dbReference>
<dbReference type="InterPro" id="IPR014016">
    <property type="entry name" value="UvrD-like_ATP-bd"/>
</dbReference>
<feature type="compositionally biased region" description="Low complexity" evidence="15">
    <location>
        <begin position="562"/>
        <end position="578"/>
    </location>
</feature>
<dbReference type="Pfam" id="PF13361">
    <property type="entry name" value="UvrD_C"/>
    <property type="match status" value="1"/>
</dbReference>
<dbReference type="Gene3D" id="3.90.320.10">
    <property type="match status" value="1"/>
</dbReference>
<evidence type="ECO:0000256" key="15">
    <source>
        <dbReference type="SAM" id="MobiDB-lite"/>
    </source>
</evidence>
<dbReference type="InterPro" id="IPR000212">
    <property type="entry name" value="DNA_helicase_UvrD/REP"/>
</dbReference>
<keyword evidence="4 13" id="KW-0378">Hydrolase</keyword>
<comment type="caution">
    <text evidence="18">The sequence shown here is derived from an EMBL/GenBank/DDBJ whole genome shotgun (WGS) entry which is preliminary data.</text>
</comment>
<dbReference type="PROSITE" id="PS51198">
    <property type="entry name" value="UVRD_HELICASE_ATP_BIND"/>
    <property type="match status" value="1"/>
</dbReference>
<keyword evidence="1 13" id="KW-0540">Nuclease</keyword>
<evidence type="ECO:0000256" key="12">
    <source>
        <dbReference type="ARBA" id="ARBA00048988"/>
    </source>
</evidence>
<dbReference type="InterPro" id="IPR011335">
    <property type="entry name" value="Restrct_endonuc-II-like"/>
</dbReference>
<dbReference type="InterPro" id="IPR011604">
    <property type="entry name" value="PDDEXK-like_dom_sf"/>
</dbReference>
<dbReference type="HAMAP" id="MF_01451">
    <property type="entry name" value="AddA"/>
    <property type="match status" value="1"/>
</dbReference>
<dbReference type="InterPro" id="IPR038726">
    <property type="entry name" value="PDDEXK_AddAB-type"/>
</dbReference>
<accession>A0ABV8SFA4</accession>
<evidence type="ECO:0000256" key="7">
    <source>
        <dbReference type="ARBA" id="ARBA00022840"/>
    </source>
</evidence>
<evidence type="ECO:0000259" key="17">
    <source>
        <dbReference type="PROSITE" id="PS51217"/>
    </source>
</evidence>
<evidence type="ECO:0000256" key="3">
    <source>
        <dbReference type="ARBA" id="ARBA00022763"/>
    </source>
</evidence>
<keyword evidence="2 13" id="KW-0547">Nucleotide-binding</keyword>
<protein>
    <recommendedName>
        <fullName evidence="13">ATP-dependent helicase/nuclease subunit A</fullName>
        <ecNumber evidence="13">3.1.-.-</ecNumber>
        <ecNumber evidence="13">5.6.2.4</ecNumber>
    </recommendedName>
    <alternativeName>
        <fullName evidence="13">ATP-dependent helicase/nuclease AddA</fullName>
    </alternativeName>
    <alternativeName>
        <fullName evidence="13">DNA 3'-5' helicase AddA</fullName>
    </alternativeName>
</protein>
<dbReference type="Pfam" id="PF00580">
    <property type="entry name" value="UvrD-helicase"/>
    <property type="match status" value="1"/>
</dbReference>
<dbReference type="Gene3D" id="6.10.250.2380">
    <property type="match status" value="1"/>
</dbReference>
<feature type="binding site" evidence="14">
    <location>
        <begin position="35"/>
        <end position="42"/>
    </location>
    <ligand>
        <name>ATP</name>
        <dbReference type="ChEBI" id="CHEBI:30616"/>
    </ligand>
</feature>
<comment type="catalytic activity">
    <reaction evidence="12 13">
        <text>ATP + H2O = ADP + phosphate + H(+)</text>
        <dbReference type="Rhea" id="RHEA:13065"/>
        <dbReference type="ChEBI" id="CHEBI:15377"/>
        <dbReference type="ChEBI" id="CHEBI:15378"/>
        <dbReference type="ChEBI" id="CHEBI:30616"/>
        <dbReference type="ChEBI" id="CHEBI:43474"/>
        <dbReference type="ChEBI" id="CHEBI:456216"/>
        <dbReference type="EC" id="5.6.2.4"/>
    </reaction>
</comment>
<dbReference type="EC" id="3.1.-.-" evidence="13"/>
<evidence type="ECO:0000256" key="10">
    <source>
        <dbReference type="ARBA" id="ARBA00023235"/>
    </source>
</evidence>
<evidence type="ECO:0000313" key="18">
    <source>
        <dbReference type="EMBL" id="MFC4305573.1"/>
    </source>
</evidence>
<keyword evidence="7 13" id="KW-0067">ATP-binding</keyword>
<dbReference type="Proteomes" id="UP001595755">
    <property type="component" value="Unassembled WGS sequence"/>
</dbReference>